<evidence type="ECO:0000313" key="1">
    <source>
        <dbReference type="EMBL" id="GEX95450.1"/>
    </source>
</evidence>
<comment type="caution">
    <text evidence="1">The sequence shown here is derived from an EMBL/GenBank/DDBJ whole genome shotgun (WGS) entry which is preliminary data.</text>
</comment>
<sequence>MAQKTVGIDQPMSASIEACIARHAAALTPSLRVPSPPLPLLPPLTTGPTDTGTPLGNRAAGSRMRALLPSISRGTDILEVDMLPRKRACLTTLAPKFEVRESSAAGAARQPCPDLESDCRRYRVEQSGYGITDTWDKIVDTLMEITSSTLEGVNQRVTKLDTIVRHRTDEFEVRFEEAQDGRALLRARVNTLFRDRPDHCRIAMILDREAMYAREAWAGSKDMSAAIAAYVRTLEA</sequence>
<accession>A0A699HEW4</accession>
<name>A0A699HEW4_TANCI</name>
<protein>
    <submittedName>
        <fullName evidence="1">Uncharacterized protein</fullName>
    </submittedName>
</protein>
<reference evidence="1" key="1">
    <citation type="journal article" date="2019" name="Sci. Rep.">
        <title>Draft genome of Tanacetum cinerariifolium, the natural source of mosquito coil.</title>
        <authorList>
            <person name="Yamashiro T."/>
            <person name="Shiraishi A."/>
            <person name="Satake H."/>
            <person name="Nakayama K."/>
        </authorList>
    </citation>
    <scope>NUCLEOTIDE SEQUENCE</scope>
</reference>
<proteinExistence type="predicted"/>
<gene>
    <name evidence="1" type="ORF">Tci_367425</name>
</gene>
<organism evidence="1">
    <name type="scientific">Tanacetum cinerariifolium</name>
    <name type="common">Dalmatian daisy</name>
    <name type="synonym">Chrysanthemum cinerariifolium</name>
    <dbReference type="NCBI Taxonomy" id="118510"/>
    <lineage>
        <taxon>Eukaryota</taxon>
        <taxon>Viridiplantae</taxon>
        <taxon>Streptophyta</taxon>
        <taxon>Embryophyta</taxon>
        <taxon>Tracheophyta</taxon>
        <taxon>Spermatophyta</taxon>
        <taxon>Magnoliopsida</taxon>
        <taxon>eudicotyledons</taxon>
        <taxon>Gunneridae</taxon>
        <taxon>Pentapetalae</taxon>
        <taxon>asterids</taxon>
        <taxon>campanulids</taxon>
        <taxon>Asterales</taxon>
        <taxon>Asteraceae</taxon>
        <taxon>Asteroideae</taxon>
        <taxon>Anthemideae</taxon>
        <taxon>Anthemidinae</taxon>
        <taxon>Tanacetum</taxon>
    </lineage>
</organism>
<dbReference type="AlphaFoldDB" id="A0A699HEW4"/>
<dbReference type="EMBL" id="BKCJ010141426">
    <property type="protein sequence ID" value="GEX95450.1"/>
    <property type="molecule type" value="Genomic_DNA"/>
</dbReference>